<proteinExistence type="predicted"/>
<dbReference type="SUPFAM" id="SSF49265">
    <property type="entry name" value="Fibronectin type III"/>
    <property type="match status" value="2"/>
</dbReference>
<dbReference type="CDD" id="cd00063">
    <property type="entry name" value="FN3"/>
    <property type="match status" value="1"/>
</dbReference>
<organism evidence="2 3">
    <name type="scientific">Xanthocytophaga flava</name>
    <dbReference type="NCBI Taxonomy" id="3048013"/>
    <lineage>
        <taxon>Bacteria</taxon>
        <taxon>Pseudomonadati</taxon>
        <taxon>Bacteroidota</taxon>
        <taxon>Cytophagia</taxon>
        <taxon>Cytophagales</taxon>
        <taxon>Rhodocytophagaceae</taxon>
        <taxon>Xanthocytophaga</taxon>
    </lineage>
</organism>
<protein>
    <recommendedName>
        <fullName evidence="1">Fibronectin type-III domain-containing protein</fullName>
    </recommendedName>
</protein>
<dbReference type="AlphaFoldDB" id="A0AAE3QNH4"/>
<dbReference type="InterPro" id="IPR003961">
    <property type="entry name" value="FN3_dom"/>
</dbReference>
<dbReference type="EMBL" id="JASJOS010000008">
    <property type="protein sequence ID" value="MDJ1482607.1"/>
    <property type="molecule type" value="Genomic_DNA"/>
</dbReference>
<dbReference type="InterPro" id="IPR036116">
    <property type="entry name" value="FN3_sf"/>
</dbReference>
<feature type="domain" description="Fibronectin type-III" evidence="1">
    <location>
        <begin position="307"/>
        <end position="391"/>
    </location>
</feature>
<accession>A0AAE3QNH4</accession>
<evidence type="ECO:0000313" key="3">
    <source>
        <dbReference type="Proteomes" id="UP001241110"/>
    </source>
</evidence>
<comment type="caution">
    <text evidence="2">The sequence shown here is derived from an EMBL/GenBank/DDBJ whole genome shotgun (WGS) entry which is preliminary data.</text>
</comment>
<feature type="domain" description="Fibronectin type-III" evidence="1">
    <location>
        <begin position="406"/>
        <end position="489"/>
    </location>
</feature>
<dbReference type="RefSeq" id="WP_313981882.1">
    <property type="nucleotide sequence ID" value="NZ_JASJOS010000008.1"/>
</dbReference>
<feature type="domain" description="Fibronectin type-III" evidence="1">
    <location>
        <begin position="203"/>
        <end position="291"/>
    </location>
</feature>
<gene>
    <name evidence="2" type="ORF">QNI16_19055</name>
</gene>
<dbReference type="Proteomes" id="UP001241110">
    <property type="component" value="Unassembled WGS sequence"/>
</dbReference>
<name>A0AAE3QNH4_9BACT</name>
<dbReference type="InterPro" id="IPR013783">
    <property type="entry name" value="Ig-like_fold"/>
</dbReference>
<sequence length="694" mass="78384">MKPFTGILFSTFLYVIGQLPVHSQSPQPGLKVLAKPHKGAVLIRWAPTTPLLWKRGNESGYLIERYTLKPDGSFEELGGGKLMTTQAIKPISAAAFDELEKTEPKAAIVGEMVYGTDFSPALSTDKPADILKKNNEQENRFGMALFICDVSQPSAIAAGLLWIDKTVLPGKRYVYKVRLAAPAKDGSTLEGSAIVNSSEEQKLLPPDRFKVEFKDRRARLSWPIFLHQGVYTAYVIEKSSDGNLFHPVSDLPYTYVSLEENPEYAYYTDSLETNEQVYHYRIRAITPFGEITEPSAVVHGQGMPEMAGMAVIESAQVKENKQVTLQWRFPAELQKKISGYFVSRSSKPGGPYQDIHKKLLPSTQFTYQDQPTSQNTYYQIRIIGKDGKELSRSFPYLVQLEDQIPPAVPARIQGTVTDRGIVSLQWQANTDTDIQGYRVFRANSLSEESIEVTRRILTKPVFTDTISLTTLTSQVYYRVVAVDNNFNTSAYSPAFALSRPDKVPPVAAVFTQTEIRTDSIVLRWIGSPSRDIASYRLWRQGNEPSDTITLSSWRVTMDKQSFIDTKVSPGKSYHYILDSKDSSGNITKAESREIYFETGFRDAVSWLTPSINREKRKITLNWNNESFKDKEIVKLILYKKEDNAPLSICQTLTGSVNSWEDLQVALNHRYTYCIKVYYKDGAQSRLSKPLQLVY</sequence>
<evidence type="ECO:0000259" key="1">
    <source>
        <dbReference type="SMART" id="SM00060"/>
    </source>
</evidence>
<dbReference type="Gene3D" id="2.60.40.10">
    <property type="entry name" value="Immunoglobulins"/>
    <property type="match status" value="4"/>
</dbReference>
<dbReference type="SMART" id="SM00060">
    <property type="entry name" value="FN3"/>
    <property type="match status" value="4"/>
</dbReference>
<evidence type="ECO:0000313" key="2">
    <source>
        <dbReference type="EMBL" id="MDJ1482607.1"/>
    </source>
</evidence>
<feature type="domain" description="Fibronectin type-III" evidence="1">
    <location>
        <begin position="504"/>
        <end position="586"/>
    </location>
</feature>
<reference evidence="2" key="1">
    <citation type="submission" date="2023-05" db="EMBL/GenBank/DDBJ databases">
        <authorList>
            <person name="Zhang X."/>
        </authorList>
    </citation>
    <scope>NUCLEOTIDE SEQUENCE</scope>
    <source>
        <strain evidence="2">YF14B1</strain>
    </source>
</reference>